<comment type="caution">
    <text evidence="1">The sequence shown here is derived from an EMBL/GenBank/DDBJ whole genome shotgun (WGS) entry which is preliminary data.</text>
</comment>
<proteinExistence type="predicted"/>
<name>A0A426XFH0_ENSVE</name>
<accession>A0A426XFH0</accession>
<evidence type="ECO:0000313" key="2">
    <source>
        <dbReference type="Proteomes" id="UP000287651"/>
    </source>
</evidence>
<reference evidence="1 2" key="1">
    <citation type="journal article" date="2014" name="Agronomy (Basel)">
        <title>A Draft Genome Sequence for Ensete ventricosum, the Drought-Tolerant Tree Against Hunger.</title>
        <authorList>
            <person name="Harrison J."/>
            <person name="Moore K.A."/>
            <person name="Paszkiewicz K."/>
            <person name="Jones T."/>
            <person name="Grant M."/>
            <person name="Ambacheew D."/>
            <person name="Muzemil S."/>
            <person name="Studholme D.J."/>
        </authorList>
    </citation>
    <scope>NUCLEOTIDE SEQUENCE [LARGE SCALE GENOMIC DNA]</scope>
</reference>
<sequence length="275" mass="31619">MTIYFVRIVHRVEFRSIFRAPSQKFKILAIPDVLAHDKSYELGFAKKPDGHKHCAKSCVESRVYRFFVHRLGNSKYWPFPIVEFRSVFHAPSQKFKILAIPNVIAHGKSYKHGFVKKCDGHKHSTSRVSIGFSCTISKIQNTGHSQRNSTHMSRVSIDFLCTVPKMENIGHSDVLARGIVKFRSVFRAPFRKFKILAIPDVLAHGKSYEHGFKTRRSYTLREVTRRFEFRSVFRAPSRKFKILVIPDILAHGGESAISGVEGRWLFSPKRGTNSR</sequence>
<dbReference type="EMBL" id="AMZH03021408">
    <property type="protein sequence ID" value="RRT38229.1"/>
    <property type="molecule type" value="Genomic_DNA"/>
</dbReference>
<feature type="non-terminal residue" evidence="1">
    <location>
        <position position="275"/>
    </location>
</feature>
<organism evidence="1 2">
    <name type="scientific">Ensete ventricosum</name>
    <name type="common">Abyssinian banana</name>
    <name type="synonym">Musa ensete</name>
    <dbReference type="NCBI Taxonomy" id="4639"/>
    <lineage>
        <taxon>Eukaryota</taxon>
        <taxon>Viridiplantae</taxon>
        <taxon>Streptophyta</taxon>
        <taxon>Embryophyta</taxon>
        <taxon>Tracheophyta</taxon>
        <taxon>Spermatophyta</taxon>
        <taxon>Magnoliopsida</taxon>
        <taxon>Liliopsida</taxon>
        <taxon>Zingiberales</taxon>
        <taxon>Musaceae</taxon>
        <taxon>Ensete</taxon>
    </lineage>
</organism>
<protein>
    <submittedName>
        <fullName evidence="1">Uncharacterized protein</fullName>
    </submittedName>
</protein>
<gene>
    <name evidence="1" type="ORF">B296_00042776</name>
</gene>
<evidence type="ECO:0000313" key="1">
    <source>
        <dbReference type="EMBL" id="RRT38229.1"/>
    </source>
</evidence>
<dbReference type="AlphaFoldDB" id="A0A426XFH0"/>
<dbReference type="Proteomes" id="UP000287651">
    <property type="component" value="Unassembled WGS sequence"/>
</dbReference>